<dbReference type="InterPro" id="IPR011006">
    <property type="entry name" value="CheY-like_superfamily"/>
</dbReference>
<dbReference type="SUPFAM" id="SSF52172">
    <property type="entry name" value="CheY-like"/>
    <property type="match status" value="1"/>
</dbReference>
<feature type="region of interest" description="Disordered" evidence="2">
    <location>
        <begin position="301"/>
        <end position="343"/>
    </location>
</feature>
<keyword evidence="1" id="KW-0597">Phosphoprotein</keyword>
<reference evidence="4" key="1">
    <citation type="journal article" date="2021" name="Antonie Van Leeuwenhoek">
        <title>Draft genome and description of Waterburya agarophytonicola gen. nov. sp. nov. (Pleurocapsales, Cyanobacteria): a seaweed symbiont.</title>
        <authorList>
            <person name="Bonthond G."/>
            <person name="Shalygin S."/>
            <person name="Bayer T."/>
            <person name="Weinberger F."/>
        </authorList>
    </citation>
    <scope>NUCLEOTIDE SEQUENCE</scope>
    <source>
        <strain evidence="4">KI4</strain>
    </source>
</reference>
<name>A0A964FFU7_9CYAN</name>
<organism evidence="4 5">
    <name type="scientific">Waterburya agarophytonicola KI4</name>
    <dbReference type="NCBI Taxonomy" id="2874699"/>
    <lineage>
        <taxon>Bacteria</taxon>
        <taxon>Bacillati</taxon>
        <taxon>Cyanobacteriota</taxon>
        <taxon>Cyanophyceae</taxon>
        <taxon>Pleurocapsales</taxon>
        <taxon>Hyellaceae</taxon>
        <taxon>Waterburya</taxon>
        <taxon>Waterburya agarophytonicola</taxon>
    </lineage>
</organism>
<dbReference type="Proteomes" id="UP000729733">
    <property type="component" value="Unassembled WGS sequence"/>
</dbReference>
<dbReference type="InterPro" id="IPR021451">
    <property type="entry name" value="DUF3102"/>
</dbReference>
<evidence type="ECO:0000259" key="3">
    <source>
        <dbReference type="PROSITE" id="PS50110"/>
    </source>
</evidence>
<dbReference type="AlphaFoldDB" id="A0A964FFU7"/>
<dbReference type="Pfam" id="PF11300">
    <property type="entry name" value="DUF3102"/>
    <property type="match status" value="1"/>
</dbReference>
<feature type="compositionally biased region" description="Polar residues" evidence="2">
    <location>
        <begin position="322"/>
        <end position="334"/>
    </location>
</feature>
<dbReference type="EMBL" id="JADWDC010000004">
    <property type="protein sequence ID" value="MCC0175858.1"/>
    <property type="molecule type" value="Genomic_DNA"/>
</dbReference>
<gene>
    <name evidence="4" type="ORF">I4641_02530</name>
</gene>
<accession>A0A964FFU7</accession>
<feature type="modified residue" description="4-aspartylphosphate" evidence="1">
    <location>
        <position position="69"/>
    </location>
</feature>
<proteinExistence type="predicted"/>
<evidence type="ECO:0000313" key="4">
    <source>
        <dbReference type="EMBL" id="MCC0175858.1"/>
    </source>
</evidence>
<dbReference type="InterPro" id="IPR001789">
    <property type="entry name" value="Sig_transdc_resp-reg_receiver"/>
</dbReference>
<dbReference type="PROSITE" id="PS50110">
    <property type="entry name" value="RESPONSE_REGULATORY"/>
    <property type="match status" value="1"/>
</dbReference>
<dbReference type="Gene3D" id="3.40.50.2300">
    <property type="match status" value="1"/>
</dbReference>
<evidence type="ECO:0000313" key="5">
    <source>
        <dbReference type="Proteomes" id="UP000729733"/>
    </source>
</evidence>
<sequence length="509" mass="58022">MNKVQNIEQKLSDVSYLIIDDEIAADKISQEDFIDDLGFANTNPQFVASCEEALNVLRKNLEIKFCFLDCKLPKTINESVNYNPTDSSDYGIQLIDEITEINQEIPIIVFSAYVDKTILKEQAKDNSNIVGYLRKDESPESYREAFKLALQYCDIPVQGFKPQNSIVSINNIGFNYDELSQQDSEIIQQKTRTIKNLARITAESIIQIGKNLIDVKQALPRGKFYAWAESEFPWSVKMVNRFMRVYDKFNDMSTEELELLPVTVLYELAPKSVSNEAIRETIDVAKSGETITVAKAKEIKSKYSEPKKNPDQDSGRKKRSTTTKIDFSEAQSPIASDEQEVNDKNSDYQLIGNNTLVDDSTKLISDSTKPKQQIVEVITQKRLWHIDKHIIYNGDPNSPNFLKLLPPKALICLNFSPDPEFKFQYTDYDSWLSLYIKNPNLDAKKLVDLISEVIASSTEELDAVIVLYIPHVDILNIVHDWYCKAYVVDPNYQKCISVVEGELNNLDPA</sequence>
<evidence type="ECO:0000256" key="1">
    <source>
        <dbReference type="PROSITE-ProRule" id="PRU00169"/>
    </source>
</evidence>
<keyword evidence="5" id="KW-1185">Reference proteome</keyword>
<evidence type="ECO:0000256" key="2">
    <source>
        <dbReference type="SAM" id="MobiDB-lite"/>
    </source>
</evidence>
<comment type="caution">
    <text evidence="4">The sequence shown here is derived from an EMBL/GenBank/DDBJ whole genome shotgun (WGS) entry which is preliminary data.</text>
</comment>
<feature type="domain" description="Response regulatory" evidence="3">
    <location>
        <begin position="15"/>
        <end position="150"/>
    </location>
</feature>
<dbReference type="RefSeq" id="WP_229638857.1">
    <property type="nucleotide sequence ID" value="NZ_JADWDC010000004.1"/>
</dbReference>
<protein>
    <submittedName>
        <fullName evidence="4">DUF3102 domain-containing protein</fullName>
    </submittedName>
</protein>
<feature type="compositionally biased region" description="Basic and acidic residues" evidence="2">
    <location>
        <begin position="301"/>
        <end position="315"/>
    </location>
</feature>
<dbReference type="GO" id="GO:0000160">
    <property type="term" value="P:phosphorelay signal transduction system"/>
    <property type="evidence" value="ECO:0007669"/>
    <property type="project" value="InterPro"/>
</dbReference>